<evidence type="ECO:0000313" key="3">
    <source>
        <dbReference type="EnsemblMetazoa" id="AALFPA23_004990.P6263"/>
    </source>
</evidence>
<dbReference type="GeneID" id="109418019"/>
<evidence type="ECO:0000256" key="2">
    <source>
        <dbReference type="SAM" id="SignalP"/>
    </source>
</evidence>
<evidence type="ECO:0000313" key="4">
    <source>
        <dbReference type="Proteomes" id="UP000069940"/>
    </source>
</evidence>
<feature type="compositionally biased region" description="Acidic residues" evidence="1">
    <location>
        <begin position="100"/>
        <end position="111"/>
    </location>
</feature>
<dbReference type="Proteomes" id="UP000069940">
    <property type="component" value="Unassembled WGS sequence"/>
</dbReference>
<feature type="signal peptide" evidence="2">
    <location>
        <begin position="1"/>
        <end position="22"/>
    </location>
</feature>
<feature type="region of interest" description="Disordered" evidence="1">
    <location>
        <begin position="75"/>
        <end position="111"/>
    </location>
</feature>
<keyword evidence="4" id="KW-1185">Reference proteome</keyword>
<dbReference type="EnsemblMetazoa" id="AALFPA23_004990.R6263">
    <property type="protein sequence ID" value="AALFPA23_004990.P6263"/>
    <property type="gene ID" value="AALFPA23_004990"/>
</dbReference>
<sequence length="111" mass="12686">MNQACLITMVLMNLVLIWQSTATPINSQTNGAVAQQRQVAEAFDSVIPIPKNIVKREFLPPPLFEVEYIERIRGEEEKSRKEQNVDKDTYIDAERNDHSDDNDDEDLVLLG</sequence>
<accession>A0ABM1Y279</accession>
<evidence type="ECO:0008006" key="5">
    <source>
        <dbReference type="Google" id="ProtNLM"/>
    </source>
</evidence>
<proteinExistence type="predicted"/>
<feature type="compositionally biased region" description="Basic and acidic residues" evidence="1">
    <location>
        <begin position="75"/>
        <end position="99"/>
    </location>
</feature>
<dbReference type="RefSeq" id="XP_019547719.3">
    <property type="nucleotide sequence ID" value="XM_019692174.3"/>
</dbReference>
<organism evidence="3 4">
    <name type="scientific">Aedes albopictus</name>
    <name type="common">Asian tiger mosquito</name>
    <name type="synonym">Stegomyia albopicta</name>
    <dbReference type="NCBI Taxonomy" id="7160"/>
    <lineage>
        <taxon>Eukaryota</taxon>
        <taxon>Metazoa</taxon>
        <taxon>Ecdysozoa</taxon>
        <taxon>Arthropoda</taxon>
        <taxon>Hexapoda</taxon>
        <taxon>Insecta</taxon>
        <taxon>Pterygota</taxon>
        <taxon>Neoptera</taxon>
        <taxon>Endopterygota</taxon>
        <taxon>Diptera</taxon>
        <taxon>Nematocera</taxon>
        <taxon>Culicoidea</taxon>
        <taxon>Culicidae</taxon>
        <taxon>Culicinae</taxon>
        <taxon>Aedini</taxon>
        <taxon>Aedes</taxon>
        <taxon>Stegomyia</taxon>
    </lineage>
</organism>
<evidence type="ECO:0000256" key="1">
    <source>
        <dbReference type="SAM" id="MobiDB-lite"/>
    </source>
</evidence>
<reference evidence="3" key="2">
    <citation type="submission" date="2025-05" db="UniProtKB">
        <authorList>
            <consortium name="EnsemblMetazoa"/>
        </authorList>
    </citation>
    <scope>IDENTIFICATION</scope>
    <source>
        <strain evidence="3">Foshan</strain>
    </source>
</reference>
<protein>
    <recommendedName>
        <fullName evidence="5">Secreted protein</fullName>
    </recommendedName>
</protein>
<feature type="chain" id="PRO_5045508086" description="Secreted protein" evidence="2">
    <location>
        <begin position="23"/>
        <end position="111"/>
    </location>
</feature>
<name>A0ABM1Y279_AEDAL</name>
<reference evidence="4" key="1">
    <citation type="journal article" date="2015" name="Proc. Natl. Acad. Sci. U.S.A.">
        <title>Genome sequence of the Asian Tiger mosquito, Aedes albopictus, reveals insights into its biology, genetics, and evolution.</title>
        <authorList>
            <person name="Chen X.G."/>
            <person name="Jiang X."/>
            <person name="Gu J."/>
            <person name="Xu M."/>
            <person name="Wu Y."/>
            <person name="Deng Y."/>
            <person name="Zhang C."/>
            <person name="Bonizzoni M."/>
            <person name="Dermauw W."/>
            <person name="Vontas J."/>
            <person name="Armbruster P."/>
            <person name="Huang X."/>
            <person name="Yang Y."/>
            <person name="Zhang H."/>
            <person name="He W."/>
            <person name="Peng H."/>
            <person name="Liu Y."/>
            <person name="Wu K."/>
            <person name="Chen J."/>
            <person name="Lirakis M."/>
            <person name="Topalis P."/>
            <person name="Van Leeuwen T."/>
            <person name="Hall A.B."/>
            <person name="Jiang X."/>
            <person name="Thorpe C."/>
            <person name="Mueller R.L."/>
            <person name="Sun C."/>
            <person name="Waterhouse R.M."/>
            <person name="Yan G."/>
            <person name="Tu Z.J."/>
            <person name="Fang X."/>
            <person name="James A.A."/>
        </authorList>
    </citation>
    <scope>NUCLEOTIDE SEQUENCE [LARGE SCALE GENOMIC DNA]</scope>
    <source>
        <strain evidence="4">Foshan</strain>
    </source>
</reference>
<keyword evidence="2" id="KW-0732">Signal</keyword>